<reference evidence="1 2" key="1">
    <citation type="journal article" date="2021" name="Elife">
        <title>Chloroplast acquisition without the gene transfer in kleptoplastic sea slugs, Plakobranchus ocellatus.</title>
        <authorList>
            <person name="Maeda T."/>
            <person name="Takahashi S."/>
            <person name="Yoshida T."/>
            <person name="Shimamura S."/>
            <person name="Takaki Y."/>
            <person name="Nagai Y."/>
            <person name="Toyoda A."/>
            <person name="Suzuki Y."/>
            <person name="Arimoto A."/>
            <person name="Ishii H."/>
            <person name="Satoh N."/>
            <person name="Nishiyama T."/>
            <person name="Hasebe M."/>
            <person name="Maruyama T."/>
            <person name="Minagawa J."/>
            <person name="Obokata J."/>
            <person name="Shigenobu S."/>
        </authorList>
    </citation>
    <scope>NUCLEOTIDE SEQUENCE [LARGE SCALE GENOMIC DNA]</scope>
</reference>
<protein>
    <submittedName>
        <fullName evidence="1">Uncharacterized protein</fullName>
    </submittedName>
</protein>
<gene>
    <name evidence="1" type="ORF">ElyMa_006646500</name>
</gene>
<dbReference type="EMBL" id="BMAT01013331">
    <property type="protein sequence ID" value="GFS10431.1"/>
    <property type="molecule type" value="Genomic_DNA"/>
</dbReference>
<evidence type="ECO:0000313" key="1">
    <source>
        <dbReference type="EMBL" id="GFS10431.1"/>
    </source>
</evidence>
<sequence>MFLSMIDISSCFPTRSKENLKKSNTLTEHKGYGGFPEFMPESSPSSPRYQTFKSSLHHPEVCSCRVSITQCSMEYVKPDRQRRPEINLCRKHVIEPTAPPGVPSI</sequence>
<accession>A0AAV4IPI7</accession>
<organism evidence="1 2">
    <name type="scientific">Elysia marginata</name>
    <dbReference type="NCBI Taxonomy" id="1093978"/>
    <lineage>
        <taxon>Eukaryota</taxon>
        <taxon>Metazoa</taxon>
        <taxon>Spiralia</taxon>
        <taxon>Lophotrochozoa</taxon>
        <taxon>Mollusca</taxon>
        <taxon>Gastropoda</taxon>
        <taxon>Heterobranchia</taxon>
        <taxon>Euthyneura</taxon>
        <taxon>Panpulmonata</taxon>
        <taxon>Sacoglossa</taxon>
        <taxon>Placobranchoidea</taxon>
        <taxon>Plakobranchidae</taxon>
        <taxon>Elysia</taxon>
    </lineage>
</organism>
<dbReference type="Proteomes" id="UP000762676">
    <property type="component" value="Unassembled WGS sequence"/>
</dbReference>
<keyword evidence="2" id="KW-1185">Reference proteome</keyword>
<name>A0AAV4IPI7_9GAST</name>
<comment type="caution">
    <text evidence="1">The sequence shown here is derived from an EMBL/GenBank/DDBJ whole genome shotgun (WGS) entry which is preliminary data.</text>
</comment>
<dbReference type="AlphaFoldDB" id="A0AAV4IPI7"/>
<proteinExistence type="predicted"/>
<evidence type="ECO:0000313" key="2">
    <source>
        <dbReference type="Proteomes" id="UP000762676"/>
    </source>
</evidence>